<sequence>MSLRHGFKAEANRLAVQMRRELGLHPAAPLAPAQLAEHLAIPIKTFSSAIAHDARLERLLTTERESLSALTVHAGPRREIWVNDSHDPGRQNSSADHEIAHALLMHPPGPALDVLGCRHWDGEIEGEADWLAGNLLITNEAAWSIARKGISPEMAMVEYGVSRSMLTWRMNMSGANARRGRSAS</sequence>
<dbReference type="Gene3D" id="1.10.10.2910">
    <property type="match status" value="1"/>
</dbReference>
<accession>A0A5J6IDH3</accession>
<gene>
    <name evidence="2" type="ORF">CP976_35620</name>
</gene>
<dbReference type="InterPro" id="IPR010359">
    <property type="entry name" value="IrrE_HExxH"/>
</dbReference>
<evidence type="ECO:0000313" key="2">
    <source>
        <dbReference type="EMBL" id="QEV28930.1"/>
    </source>
</evidence>
<dbReference type="KEGG" id="scoe:CP976_35620"/>
<dbReference type="RefSeq" id="WP_150484017.1">
    <property type="nucleotide sequence ID" value="NZ_BMTB01000034.1"/>
</dbReference>
<dbReference type="EMBL" id="CP023694">
    <property type="protein sequence ID" value="QEV28930.1"/>
    <property type="molecule type" value="Genomic_DNA"/>
</dbReference>
<feature type="domain" description="IrrE N-terminal-like" evidence="1">
    <location>
        <begin position="67"/>
        <end position="169"/>
    </location>
</feature>
<evidence type="ECO:0000313" key="3">
    <source>
        <dbReference type="Proteomes" id="UP000326598"/>
    </source>
</evidence>
<reference evidence="2 3" key="1">
    <citation type="submission" date="2017-09" db="EMBL/GenBank/DDBJ databases">
        <authorList>
            <person name="Lee N."/>
            <person name="Cho B.-K."/>
        </authorList>
    </citation>
    <scope>NUCLEOTIDE SEQUENCE [LARGE SCALE GENOMIC DNA]</scope>
    <source>
        <strain evidence="2 3">ATCC 13740</strain>
    </source>
</reference>
<dbReference type="Proteomes" id="UP000326598">
    <property type="component" value="Chromosome"/>
</dbReference>
<dbReference type="AlphaFoldDB" id="A0A5J6IDH3"/>
<protein>
    <submittedName>
        <fullName evidence="2">ImmA/IrrE family metallo-endopeptidase</fullName>
    </submittedName>
</protein>
<dbReference type="Pfam" id="PF06114">
    <property type="entry name" value="Peptidase_M78"/>
    <property type="match status" value="1"/>
</dbReference>
<proteinExistence type="predicted"/>
<dbReference type="GeneID" id="91421373"/>
<organism evidence="2 3">
    <name type="scientific">Streptomyces coeruleorubidus</name>
    <dbReference type="NCBI Taxonomy" id="116188"/>
    <lineage>
        <taxon>Bacteria</taxon>
        <taxon>Bacillati</taxon>
        <taxon>Actinomycetota</taxon>
        <taxon>Actinomycetes</taxon>
        <taxon>Kitasatosporales</taxon>
        <taxon>Streptomycetaceae</taxon>
        <taxon>Streptomyces</taxon>
    </lineage>
</organism>
<name>A0A5J6IDH3_STRC4</name>
<evidence type="ECO:0000259" key="1">
    <source>
        <dbReference type="Pfam" id="PF06114"/>
    </source>
</evidence>